<accession>A0A8T2NB01</accession>
<reference evidence="6" key="1">
    <citation type="thesis" date="2021" institute="BYU ScholarsArchive" country="Provo, UT, USA">
        <title>Applications of and Algorithms for Genome Assembly and Genomic Analyses with an Emphasis on Marine Teleosts.</title>
        <authorList>
            <person name="Pickett B.D."/>
        </authorList>
    </citation>
    <scope>NUCLEOTIDE SEQUENCE</scope>
    <source>
        <strain evidence="6">HI-2016</strain>
    </source>
</reference>
<evidence type="ECO:0000256" key="2">
    <source>
        <dbReference type="ARBA" id="ARBA00022692"/>
    </source>
</evidence>
<comment type="subcellular location">
    <subcellularLocation>
        <location evidence="1">Membrane</location>
        <topology evidence="1">Multi-pass membrane protein</topology>
    </subcellularLocation>
</comment>
<feature type="transmembrane region" description="Helical" evidence="5">
    <location>
        <begin position="73"/>
        <end position="96"/>
    </location>
</feature>
<dbReference type="Gene3D" id="1.20.140.150">
    <property type="match status" value="1"/>
</dbReference>
<dbReference type="OrthoDB" id="9626630at2759"/>
<dbReference type="PANTHER" id="PTHR20516:SF2">
    <property type="entry name" value="TRANSMEMBRANE PROTEIN 114"/>
    <property type="match status" value="1"/>
</dbReference>
<protein>
    <recommendedName>
        <fullName evidence="8">Transmembrane protein 114</fullName>
    </recommendedName>
</protein>
<evidence type="ECO:0000313" key="6">
    <source>
        <dbReference type="EMBL" id="KAG9337633.1"/>
    </source>
</evidence>
<keyword evidence="3 5" id="KW-1133">Transmembrane helix</keyword>
<evidence type="ECO:0008006" key="8">
    <source>
        <dbReference type="Google" id="ProtNLM"/>
    </source>
</evidence>
<keyword evidence="4 5" id="KW-0472">Membrane</keyword>
<evidence type="ECO:0000256" key="4">
    <source>
        <dbReference type="ARBA" id="ARBA00023136"/>
    </source>
</evidence>
<dbReference type="InterPro" id="IPR039951">
    <property type="entry name" value="TMEM114/TMEM235"/>
</dbReference>
<keyword evidence="2 5" id="KW-0812">Transmembrane</keyword>
<dbReference type="GO" id="GO:0016324">
    <property type="term" value="C:apical plasma membrane"/>
    <property type="evidence" value="ECO:0007669"/>
    <property type="project" value="TreeGrafter"/>
</dbReference>
<dbReference type="Proteomes" id="UP000824540">
    <property type="component" value="Unassembled WGS sequence"/>
</dbReference>
<dbReference type="PANTHER" id="PTHR20516">
    <property type="entry name" value="TRANSMEMBRANE PROTEIN 114/235 FAMILY MEMBER"/>
    <property type="match status" value="1"/>
</dbReference>
<feature type="transmembrane region" description="Helical" evidence="5">
    <location>
        <begin position="20"/>
        <end position="40"/>
    </location>
</feature>
<keyword evidence="7" id="KW-1185">Reference proteome</keyword>
<evidence type="ECO:0000256" key="1">
    <source>
        <dbReference type="ARBA" id="ARBA00004141"/>
    </source>
</evidence>
<organism evidence="6 7">
    <name type="scientific">Albula glossodonta</name>
    <name type="common">roundjaw bonefish</name>
    <dbReference type="NCBI Taxonomy" id="121402"/>
    <lineage>
        <taxon>Eukaryota</taxon>
        <taxon>Metazoa</taxon>
        <taxon>Chordata</taxon>
        <taxon>Craniata</taxon>
        <taxon>Vertebrata</taxon>
        <taxon>Euteleostomi</taxon>
        <taxon>Actinopterygii</taxon>
        <taxon>Neopterygii</taxon>
        <taxon>Teleostei</taxon>
        <taxon>Albuliformes</taxon>
        <taxon>Albulidae</taxon>
        <taxon>Albula</taxon>
    </lineage>
</organism>
<dbReference type="AlphaFoldDB" id="A0A8T2NB01"/>
<dbReference type="EMBL" id="JAFBMS010000083">
    <property type="protein sequence ID" value="KAG9337633.1"/>
    <property type="molecule type" value="Genomic_DNA"/>
</dbReference>
<name>A0A8T2NB01_9TELE</name>
<comment type="caution">
    <text evidence="6">The sequence shown here is derived from an EMBL/GenBank/DDBJ whole genome shotgun (WGS) entry which is preliminary data.</text>
</comment>
<feature type="transmembrane region" description="Helical" evidence="5">
    <location>
        <begin position="108"/>
        <end position="132"/>
    </location>
</feature>
<gene>
    <name evidence="6" type="ORF">JZ751_028391</name>
</gene>
<feature type="transmembrane region" description="Helical" evidence="5">
    <location>
        <begin position="47"/>
        <end position="67"/>
    </location>
</feature>
<sequence length="146" mass="15672">MEEVDITHTCLADMHGALVVLLPLSLIVIIFGDILGFISILARARSLLLLTGVLLLFGGEGTLFYLYYTGTLITLAGISVYVAYSAAAFQEALSAMRSNTVKDVDIRFGWSVALAWASFISELSVGCALLLASRAVRLQGGQEQEL</sequence>
<evidence type="ECO:0000256" key="5">
    <source>
        <dbReference type="SAM" id="Phobius"/>
    </source>
</evidence>
<dbReference type="Pfam" id="PF13903">
    <property type="entry name" value="Claudin_2"/>
    <property type="match status" value="1"/>
</dbReference>
<proteinExistence type="predicted"/>
<evidence type="ECO:0000256" key="3">
    <source>
        <dbReference type="ARBA" id="ARBA00022989"/>
    </source>
</evidence>
<dbReference type="InterPro" id="IPR004031">
    <property type="entry name" value="PMP22/EMP/MP20/Claudin"/>
</dbReference>
<evidence type="ECO:0000313" key="7">
    <source>
        <dbReference type="Proteomes" id="UP000824540"/>
    </source>
</evidence>